<dbReference type="Pfam" id="PF00892">
    <property type="entry name" value="EamA"/>
    <property type="match status" value="2"/>
</dbReference>
<evidence type="ECO:0000313" key="5">
    <source>
        <dbReference type="Proteomes" id="UP000503297"/>
    </source>
</evidence>
<dbReference type="InterPro" id="IPR000620">
    <property type="entry name" value="EamA_dom"/>
</dbReference>
<keyword evidence="2" id="KW-0812">Transmembrane</keyword>
<feature type="transmembrane region" description="Helical" evidence="2">
    <location>
        <begin position="32"/>
        <end position="51"/>
    </location>
</feature>
<accession>A0A6M8IXL3</accession>
<dbReference type="SUPFAM" id="SSF103481">
    <property type="entry name" value="Multidrug resistance efflux transporter EmrE"/>
    <property type="match status" value="2"/>
</dbReference>
<dbReference type="AlphaFoldDB" id="A0A6M8IXL3"/>
<evidence type="ECO:0000256" key="1">
    <source>
        <dbReference type="ARBA" id="ARBA00007362"/>
    </source>
</evidence>
<dbReference type="InterPro" id="IPR037185">
    <property type="entry name" value="EmrE-like"/>
</dbReference>
<dbReference type="GO" id="GO:0016020">
    <property type="term" value="C:membrane"/>
    <property type="evidence" value="ECO:0007669"/>
    <property type="project" value="InterPro"/>
</dbReference>
<proteinExistence type="inferred from homology"/>
<feature type="transmembrane region" description="Helical" evidence="2">
    <location>
        <begin position="155"/>
        <end position="177"/>
    </location>
</feature>
<protein>
    <submittedName>
        <fullName evidence="4">DMT family transporter</fullName>
    </submittedName>
</protein>
<feature type="transmembrane region" description="Helical" evidence="2">
    <location>
        <begin position="72"/>
        <end position="89"/>
    </location>
</feature>
<reference evidence="5" key="1">
    <citation type="submission" date="2020-05" db="EMBL/GenBank/DDBJ databases">
        <title>Novel species in genus Nocardioides.</title>
        <authorList>
            <person name="Zhang G."/>
        </authorList>
    </citation>
    <scope>NUCLEOTIDE SEQUENCE [LARGE SCALE GENOMIC DNA]</scope>
    <source>
        <strain evidence="5">zg-1050</strain>
    </source>
</reference>
<dbReference type="EMBL" id="CP053716">
    <property type="protein sequence ID" value="QKF07545.1"/>
    <property type="molecule type" value="Genomic_DNA"/>
</dbReference>
<comment type="similarity">
    <text evidence="1">Belongs to the EamA transporter family.</text>
</comment>
<feature type="domain" description="EamA" evidence="3">
    <location>
        <begin position="154"/>
        <end position="288"/>
    </location>
</feature>
<evidence type="ECO:0000259" key="3">
    <source>
        <dbReference type="Pfam" id="PF00892"/>
    </source>
</evidence>
<gene>
    <name evidence="4" type="ORF">HLV38_05000</name>
</gene>
<feature type="transmembrane region" description="Helical" evidence="2">
    <location>
        <begin position="229"/>
        <end position="252"/>
    </location>
</feature>
<feature type="transmembrane region" description="Helical" evidence="2">
    <location>
        <begin position="95"/>
        <end position="116"/>
    </location>
</feature>
<dbReference type="Proteomes" id="UP000503297">
    <property type="component" value="Chromosome"/>
</dbReference>
<keyword evidence="2" id="KW-0472">Membrane</keyword>
<feature type="transmembrane region" description="Helical" evidence="2">
    <location>
        <begin position="264"/>
        <end position="288"/>
    </location>
</feature>
<dbReference type="KEGG" id="bwa:HLV38_05000"/>
<dbReference type="RefSeq" id="WP_173164743.1">
    <property type="nucleotide sequence ID" value="NZ_CP053716.1"/>
</dbReference>
<keyword evidence="5" id="KW-1185">Reference proteome</keyword>
<keyword evidence="2" id="KW-1133">Transmembrane helix</keyword>
<name>A0A6M8IXL3_9ACTN</name>
<evidence type="ECO:0000313" key="4">
    <source>
        <dbReference type="EMBL" id="QKF07545.1"/>
    </source>
</evidence>
<feature type="domain" description="EamA" evidence="3">
    <location>
        <begin position="5"/>
        <end position="140"/>
    </location>
</feature>
<feature type="transmembrane region" description="Helical" evidence="2">
    <location>
        <begin position="123"/>
        <end position="143"/>
    </location>
</feature>
<evidence type="ECO:0000256" key="2">
    <source>
        <dbReference type="SAM" id="Phobius"/>
    </source>
</evidence>
<sequence>MLRSSLLVFLAGACYGGMAPVVKMAYEQGFDWAQTTVGQTVFAAILFAVACMIQRARGICWVGASGIHHAKLILTGVMSGLTTVFYSIALATLPVAVALTLLFQFTWMGIVAQAIITRRPPRWWETLAAAVVVAGTLLASGLAPGNPEVSYDLAGMAFALASAVTYTLFVVFSSSAAAQMPSMQRGFEICGGALVVAVAVAVVMCPSFLVSGEVLRQAPFGFTQGMFALFLPVLLFGWGGPALPAGVVSVLASSELPTSIVLSYLILGEAVSSFQVLGVALILAGVVVSQYPALTALRAPRADSAAGA</sequence>
<feature type="transmembrane region" description="Helical" evidence="2">
    <location>
        <begin position="189"/>
        <end position="209"/>
    </location>
</feature>
<organism evidence="4 5">
    <name type="scientific">Berryella wangjianweii</name>
    <dbReference type="NCBI Taxonomy" id="2734634"/>
    <lineage>
        <taxon>Bacteria</taxon>
        <taxon>Bacillati</taxon>
        <taxon>Actinomycetota</taxon>
        <taxon>Coriobacteriia</taxon>
        <taxon>Eggerthellales</taxon>
        <taxon>Eggerthellaceae</taxon>
        <taxon>Berryella</taxon>
    </lineage>
</organism>